<organism evidence="2 3">
    <name type="scientific">Halobacillus dabanensis</name>
    <dbReference type="NCBI Taxonomy" id="240302"/>
    <lineage>
        <taxon>Bacteria</taxon>
        <taxon>Bacillati</taxon>
        <taxon>Bacillota</taxon>
        <taxon>Bacilli</taxon>
        <taxon>Bacillales</taxon>
        <taxon>Bacillaceae</taxon>
        <taxon>Halobacillus</taxon>
    </lineage>
</organism>
<feature type="transmembrane region" description="Helical" evidence="1">
    <location>
        <begin position="69"/>
        <end position="89"/>
    </location>
</feature>
<dbReference type="EMBL" id="FOSB01000003">
    <property type="protein sequence ID" value="SFJ67863.1"/>
    <property type="molecule type" value="Genomic_DNA"/>
</dbReference>
<accession>A0A1I3TBE6</accession>
<keyword evidence="1" id="KW-0812">Transmembrane</keyword>
<evidence type="ECO:0000313" key="3">
    <source>
        <dbReference type="Proteomes" id="UP000183557"/>
    </source>
</evidence>
<dbReference type="Proteomes" id="UP000183557">
    <property type="component" value="Unassembled WGS sequence"/>
</dbReference>
<keyword evidence="1" id="KW-0472">Membrane</keyword>
<feature type="transmembrane region" description="Helical" evidence="1">
    <location>
        <begin position="101"/>
        <end position="122"/>
    </location>
</feature>
<evidence type="ECO:0000256" key="1">
    <source>
        <dbReference type="SAM" id="Phobius"/>
    </source>
</evidence>
<keyword evidence="3" id="KW-1185">Reference proteome</keyword>
<keyword evidence="1" id="KW-1133">Transmembrane helix</keyword>
<proteinExistence type="predicted"/>
<protein>
    <submittedName>
        <fullName evidence="2">Uncharacterized protein</fullName>
    </submittedName>
</protein>
<reference evidence="3" key="1">
    <citation type="submission" date="2016-10" db="EMBL/GenBank/DDBJ databases">
        <authorList>
            <person name="Varghese N."/>
            <person name="Submissions S."/>
        </authorList>
    </citation>
    <scope>NUCLEOTIDE SEQUENCE [LARGE SCALE GENOMIC DNA]</scope>
    <source>
        <strain evidence="3">CGMCC 1.3704</strain>
    </source>
</reference>
<feature type="transmembrane region" description="Helical" evidence="1">
    <location>
        <begin position="37"/>
        <end position="57"/>
    </location>
</feature>
<feature type="transmembrane region" description="Helical" evidence="1">
    <location>
        <begin position="7"/>
        <end position="25"/>
    </location>
</feature>
<name>A0A1I3TBE6_HALDA</name>
<dbReference type="RefSeq" id="WP_075035896.1">
    <property type="nucleotide sequence ID" value="NZ_FOSB01000003.1"/>
</dbReference>
<gene>
    <name evidence="2" type="ORF">SAMN04487936_103299</name>
</gene>
<sequence length="133" mass="14907">MKLFANILTAIISPIVLAIAINVFITPEGVDLSLVVFIYSLPVFLIIGIPVSILIKQMTKKMDRVWKRFLTEILLFTIAGLGVGGVFVWSASLDTGDYQPILLLMTGSSLLYYFILTVTMYAKRLDKEFAERK</sequence>
<evidence type="ECO:0000313" key="2">
    <source>
        <dbReference type="EMBL" id="SFJ67863.1"/>
    </source>
</evidence>
<dbReference type="AlphaFoldDB" id="A0A1I3TBE6"/>